<proteinExistence type="predicted"/>
<feature type="compositionally biased region" description="Polar residues" evidence="1">
    <location>
        <begin position="80"/>
        <end position="104"/>
    </location>
</feature>
<organism evidence="2 5">
    <name type="scientific">Sporolactobacillus terrae</name>
    <dbReference type="NCBI Taxonomy" id="269673"/>
    <lineage>
        <taxon>Bacteria</taxon>
        <taxon>Bacillati</taxon>
        <taxon>Bacillota</taxon>
        <taxon>Bacilli</taxon>
        <taxon>Bacillales</taxon>
        <taxon>Sporolactobacillaceae</taxon>
        <taxon>Sporolactobacillus</taxon>
    </lineage>
</organism>
<dbReference type="Proteomes" id="UP000326951">
    <property type="component" value="Chromosome"/>
</dbReference>
<accession>A0A410DA13</accession>
<dbReference type="RefSeq" id="WP_028976839.1">
    <property type="nucleotide sequence ID" value="NZ_AP021853.1"/>
</dbReference>
<evidence type="ECO:0008006" key="6">
    <source>
        <dbReference type="Google" id="ProtNLM"/>
    </source>
</evidence>
<evidence type="ECO:0000313" key="2">
    <source>
        <dbReference type="EMBL" id="BBN99373.1"/>
    </source>
</evidence>
<reference evidence="2 5" key="2">
    <citation type="submission" date="2019-09" db="EMBL/GenBank/DDBJ databases">
        <title>Complete genome sequence of Sporolactobacillus terrae 70-3.</title>
        <authorList>
            <person name="Tanaka N."/>
            <person name="Shiwa Y."/>
            <person name="Fujita N."/>
            <person name="Tanasupawat S."/>
        </authorList>
    </citation>
    <scope>NUCLEOTIDE SEQUENCE [LARGE SCALE GENOMIC DNA]</scope>
    <source>
        <strain evidence="2 5">70-3</strain>
    </source>
</reference>
<dbReference type="EMBL" id="AP021853">
    <property type="protein sequence ID" value="BBN99373.1"/>
    <property type="molecule type" value="Genomic_DNA"/>
</dbReference>
<keyword evidence="4" id="KW-1185">Reference proteome</keyword>
<evidence type="ECO:0000313" key="5">
    <source>
        <dbReference type="Proteomes" id="UP000326951"/>
    </source>
</evidence>
<gene>
    <name evidence="3" type="ORF">C0674_10245</name>
    <name evidence="2" type="ORF">St703_20780</name>
</gene>
<sequence length="104" mass="11416">MGISSIGASGTAKQVSSGQDVLQTIETLKKQEETLQNEFKQQKSEKEKQTIGLQIQQIELQIQRLKSRNQQTNSSSTSKPLTQAASTQSVDGDLLTISQHNNKS</sequence>
<dbReference type="AlphaFoldDB" id="A0A410DA13"/>
<evidence type="ECO:0000313" key="4">
    <source>
        <dbReference type="Proteomes" id="UP000285882"/>
    </source>
</evidence>
<name>A0A410DA13_9BACL</name>
<feature type="region of interest" description="Disordered" evidence="1">
    <location>
        <begin position="1"/>
        <end position="20"/>
    </location>
</feature>
<feature type="compositionally biased region" description="Low complexity" evidence="1">
    <location>
        <begin position="66"/>
        <end position="79"/>
    </location>
</feature>
<feature type="region of interest" description="Disordered" evidence="1">
    <location>
        <begin position="66"/>
        <end position="104"/>
    </location>
</feature>
<evidence type="ECO:0000313" key="3">
    <source>
        <dbReference type="EMBL" id="QAA22972.1"/>
    </source>
</evidence>
<evidence type="ECO:0000256" key="1">
    <source>
        <dbReference type="SAM" id="MobiDB-lite"/>
    </source>
</evidence>
<dbReference type="Proteomes" id="UP000285882">
    <property type="component" value="Chromosome"/>
</dbReference>
<dbReference type="EMBL" id="CP025688">
    <property type="protein sequence ID" value="QAA22972.1"/>
    <property type="molecule type" value="Genomic_DNA"/>
</dbReference>
<reference evidence="3 4" key="1">
    <citation type="submission" date="2018-01" db="EMBL/GenBank/DDBJ databases">
        <title>Complete genome sequencing of Sporolactobacillus terrae DLG3.</title>
        <authorList>
            <person name="Nam Y.-D."/>
            <person name="Kang J."/>
            <person name="Chung W.-H."/>
        </authorList>
    </citation>
    <scope>NUCLEOTIDE SEQUENCE [LARGE SCALE GENOMIC DNA]</scope>
    <source>
        <strain evidence="3 4">DLG3</strain>
    </source>
</reference>
<protein>
    <recommendedName>
        <fullName evidence="6">FlxA-like family protein</fullName>
    </recommendedName>
</protein>